<organism evidence="1 2">
    <name type="scientific">Nocardia carnea</name>
    <dbReference type="NCBI Taxonomy" id="37328"/>
    <lineage>
        <taxon>Bacteria</taxon>
        <taxon>Bacillati</taxon>
        <taxon>Actinomycetota</taxon>
        <taxon>Actinomycetes</taxon>
        <taxon>Mycobacteriales</taxon>
        <taxon>Nocardiaceae</taxon>
        <taxon>Nocardia</taxon>
    </lineage>
</organism>
<comment type="caution">
    <text evidence="1">The sequence shown here is derived from an EMBL/GenBank/DDBJ whole genome shotgun (WGS) entry which is preliminary data.</text>
</comment>
<keyword evidence="2" id="KW-1185">Reference proteome</keyword>
<evidence type="ECO:0008006" key="3">
    <source>
        <dbReference type="Google" id="ProtNLM"/>
    </source>
</evidence>
<sequence length="258" mass="28414">MTVETIAVGQEDHPRHGLAAGFRDNVSGYRICATTPEHSPDLWHRYLAGAQDTYRRFGNEQVLDYDAVADGSSTALFFAATDAAGTVVGGVRVQGPYTWVSEVASLTPWAGRPGAADLSLMMARRIPRGVVESRAAWVDRDAARRSDLAAAISRCIAHAPRLLGVRYGFATVADFTTERHRATGAVVAQAIPPVPYPDERYRTVPIWWDTGSYHLFADRLQYLMMRGELRAMGVAEPRSSRSIRALRRGGEECRSHAR</sequence>
<accession>A0ABW7TX94</accession>
<proteinExistence type="predicted"/>
<gene>
    <name evidence="1" type="ORF">ACH4WX_29205</name>
</gene>
<evidence type="ECO:0000313" key="2">
    <source>
        <dbReference type="Proteomes" id="UP001611263"/>
    </source>
</evidence>
<name>A0ABW7TX94_9NOCA</name>
<reference evidence="1 2" key="1">
    <citation type="submission" date="2024-10" db="EMBL/GenBank/DDBJ databases">
        <title>The Natural Products Discovery Center: Release of the First 8490 Sequenced Strains for Exploring Actinobacteria Biosynthetic Diversity.</title>
        <authorList>
            <person name="Kalkreuter E."/>
            <person name="Kautsar S.A."/>
            <person name="Yang D."/>
            <person name="Bader C.D."/>
            <person name="Teijaro C.N."/>
            <person name="Fluegel L."/>
            <person name="Davis C.M."/>
            <person name="Simpson J.R."/>
            <person name="Lauterbach L."/>
            <person name="Steele A.D."/>
            <person name="Gui C."/>
            <person name="Meng S."/>
            <person name="Li G."/>
            <person name="Viehrig K."/>
            <person name="Ye F."/>
            <person name="Su P."/>
            <person name="Kiefer A.F."/>
            <person name="Nichols A."/>
            <person name="Cepeda A.J."/>
            <person name="Yan W."/>
            <person name="Fan B."/>
            <person name="Jiang Y."/>
            <person name="Adhikari A."/>
            <person name="Zheng C.-J."/>
            <person name="Schuster L."/>
            <person name="Cowan T.M."/>
            <person name="Smanski M.J."/>
            <person name="Chevrette M.G."/>
            <person name="De Carvalho L.P.S."/>
            <person name="Shen B."/>
        </authorList>
    </citation>
    <scope>NUCLEOTIDE SEQUENCE [LARGE SCALE GENOMIC DNA]</scope>
    <source>
        <strain evidence="1 2">NPDC020568</strain>
    </source>
</reference>
<dbReference type="RefSeq" id="WP_033243497.1">
    <property type="nucleotide sequence ID" value="NZ_JBIRUQ010000010.1"/>
</dbReference>
<dbReference type="Proteomes" id="UP001611263">
    <property type="component" value="Unassembled WGS sequence"/>
</dbReference>
<dbReference type="EMBL" id="JBIRUQ010000010">
    <property type="protein sequence ID" value="MFI1464812.1"/>
    <property type="molecule type" value="Genomic_DNA"/>
</dbReference>
<evidence type="ECO:0000313" key="1">
    <source>
        <dbReference type="EMBL" id="MFI1464812.1"/>
    </source>
</evidence>
<protein>
    <recommendedName>
        <fullName evidence="3">GNAT family N-acetyltransferase</fullName>
    </recommendedName>
</protein>
<dbReference type="GeneID" id="93507076"/>